<keyword evidence="2" id="KW-1185">Reference proteome</keyword>
<reference evidence="2" key="1">
    <citation type="submission" date="2015-01" db="EMBL/GenBank/DDBJ databases">
        <title>Comparative genome analysis of Bacillus coagulans HM-08, Clostridium butyricum HM-68, Bacillus subtilis HM-66 and Bacillus paralicheniformis BL-09.</title>
        <authorList>
            <person name="Zhang H."/>
        </authorList>
    </citation>
    <scope>NUCLEOTIDE SEQUENCE [LARGE SCALE GENOMIC DNA]</scope>
    <source>
        <strain evidence="2">HM-08</strain>
    </source>
</reference>
<dbReference type="EMBL" id="CP010525">
    <property type="protein sequence ID" value="AJO22056.1"/>
    <property type="molecule type" value="Genomic_DNA"/>
</dbReference>
<evidence type="ECO:0000313" key="2">
    <source>
        <dbReference type="Proteomes" id="UP000032024"/>
    </source>
</evidence>
<dbReference type="Proteomes" id="UP000032024">
    <property type="component" value="Chromosome"/>
</dbReference>
<organism evidence="1 2">
    <name type="scientific">Heyndrickxia coagulans</name>
    <name type="common">Weizmannia coagulans</name>
    <dbReference type="NCBI Taxonomy" id="1398"/>
    <lineage>
        <taxon>Bacteria</taxon>
        <taxon>Bacillati</taxon>
        <taxon>Bacillota</taxon>
        <taxon>Bacilli</taxon>
        <taxon>Bacillales</taxon>
        <taxon>Bacillaceae</taxon>
        <taxon>Heyndrickxia</taxon>
    </lineage>
</organism>
<name>A0AAN0T6Q4_HEYCO</name>
<protein>
    <submittedName>
        <fullName evidence="1">Uncharacterized protein</fullName>
    </submittedName>
</protein>
<evidence type="ECO:0000313" key="1">
    <source>
        <dbReference type="EMBL" id="AJO22056.1"/>
    </source>
</evidence>
<dbReference type="AlphaFoldDB" id="A0AAN0T6Q4"/>
<accession>A0AAN0T6Q4</accession>
<sequence>MGAITGQFLGFRPHILSFIHPMKDSLAFMSRCFVFHQPCEGQFAVHGSEFCLSSALRRTIRRSPAWVLSFIGLMKDNLPFMDPCFVFHQPYEGQFAVYGPVLFCLSSAL</sequence>
<proteinExistence type="predicted"/>
<gene>
    <name evidence="1" type="ORF">SB48_HM08orf01958</name>
</gene>